<dbReference type="SUPFAM" id="SSF55874">
    <property type="entry name" value="ATPase domain of HSP90 chaperone/DNA topoisomerase II/histidine kinase"/>
    <property type="match status" value="1"/>
</dbReference>
<dbReference type="PROSITE" id="PS50109">
    <property type="entry name" value="HIS_KIN"/>
    <property type="match status" value="1"/>
</dbReference>
<feature type="transmembrane region" description="Helical" evidence="6">
    <location>
        <begin position="127"/>
        <end position="147"/>
    </location>
</feature>
<dbReference type="SMART" id="SM00388">
    <property type="entry name" value="HisKA"/>
    <property type="match status" value="1"/>
</dbReference>
<evidence type="ECO:0000256" key="6">
    <source>
        <dbReference type="SAM" id="Phobius"/>
    </source>
</evidence>
<dbReference type="SUPFAM" id="SSF47384">
    <property type="entry name" value="Homodimeric domain of signal transducing histidine kinase"/>
    <property type="match status" value="1"/>
</dbReference>
<feature type="domain" description="Histidine kinase" evidence="7">
    <location>
        <begin position="362"/>
        <end position="495"/>
    </location>
</feature>
<dbReference type="EMBL" id="QYUL01000002">
    <property type="protein sequence ID" value="RJF81923.1"/>
    <property type="molecule type" value="Genomic_DNA"/>
</dbReference>
<dbReference type="CDD" id="cd00082">
    <property type="entry name" value="HisKA"/>
    <property type="match status" value="1"/>
</dbReference>
<organism evidence="8 9">
    <name type="scientific">Azospirillum cavernae</name>
    <dbReference type="NCBI Taxonomy" id="2320860"/>
    <lineage>
        <taxon>Bacteria</taxon>
        <taxon>Pseudomonadati</taxon>
        <taxon>Pseudomonadota</taxon>
        <taxon>Alphaproteobacteria</taxon>
        <taxon>Rhodospirillales</taxon>
        <taxon>Azospirillaceae</taxon>
        <taxon>Azospirillum</taxon>
    </lineage>
</organism>
<feature type="transmembrane region" description="Helical" evidence="6">
    <location>
        <begin position="250"/>
        <end position="269"/>
    </location>
</feature>
<evidence type="ECO:0000313" key="8">
    <source>
        <dbReference type="EMBL" id="RJF81923.1"/>
    </source>
</evidence>
<keyword evidence="6" id="KW-0472">Membrane</keyword>
<feature type="transmembrane region" description="Helical" evidence="6">
    <location>
        <begin position="187"/>
        <end position="208"/>
    </location>
</feature>
<dbReference type="InterPro" id="IPR036097">
    <property type="entry name" value="HisK_dim/P_sf"/>
</dbReference>
<dbReference type="InterPro" id="IPR011623">
    <property type="entry name" value="7TMR_DISM_rcpt_extracell_dom1"/>
</dbReference>
<dbReference type="PANTHER" id="PTHR43711:SF1">
    <property type="entry name" value="HISTIDINE KINASE 1"/>
    <property type="match status" value="1"/>
</dbReference>
<sequence>MSRGGFPGVGQTRAIHWYRFDLSREPGANAEWLLEMGEPYIDHLDLHVPLTAGQTPTGPEGYRVIRMGDFVPYSQRPMQTRLHSTPLELPEGQTVTVYLRIDSVSAISLSAALWTPKAFIARQTTALLFHGMFFGVLVVLVVVYLALGALLRDSVLLTYTAYVALMLLYFLFATGVAATFLPDAPGWLLNLAVGGLGFLGTAIVMQLWRRLLNLRRNFPRLQHVYRGLGVLAVLAVPSSLTPWFSVVSPVISTLGASMSLVSLILIVILMRRDPRDSSLRFYLACALSSIIGMVLSQLKLRGVLPSDLSIEPYPVAALLGVLILGAGLALRIRRLQTERVRAEEGVAFATKRAEEQRIFVAMLSHEFRTPLASIDGAAQMIALDVQDAPPLVKRLERIRSTTRKLADLVDVFLSTQALDHGALALQLEWMTVGRLLDAAMDGVTAADAETRVVVTTRVADRELRGDLQFLCVAITNVIQNALRYSPPDAPVVVTAEGAPGGSSSASPIKGAA</sequence>
<evidence type="ECO:0000313" key="9">
    <source>
        <dbReference type="Proteomes" id="UP000283458"/>
    </source>
</evidence>
<proteinExistence type="predicted"/>
<comment type="caution">
    <text evidence="8">The sequence shown here is derived from an EMBL/GenBank/DDBJ whole genome shotgun (WGS) entry which is preliminary data.</text>
</comment>
<reference evidence="8 9" key="1">
    <citation type="submission" date="2018-09" db="EMBL/GenBank/DDBJ databases">
        <authorList>
            <person name="Zhu H."/>
        </authorList>
    </citation>
    <scope>NUCLEOTIDE SEQUENCE [LARGE SCALE GENOMIC DNA]</scope>
    <source>
        <strain evidence="8 9">K2W22B-5</strain>
    </source>
</reference>
<keyword evidence="6" id="KW-0812">Transmembrane</keyword>
<comment type="catalytic activity">
    <reaction evidence="1">
        <text>ATP + protein L-histidine = ADP + protein N-phospho-L-histidine.</text>
        <dbReference type="EC" id="2.7.13.3"/>
    </reaction>
</comment>
<evidence type="ECO:0000259" key="7">
    <source>
        <dbReference type="PROSITE" id="PS50109"/>
    </source>
</evidence>
<keyword evidence="9" id="KW-1185">Reference proteome</keyword>
<dbReference type="GO" id="GO:0000155">
    <property type="term" value="F:phosphorelay sensor kinase activity"/>
    <property type="evidence" value="ECO:0007669"/>
    <property type="project" value="InterPro"/>
</dbReference>
<dbReference type="Pfam" id="PF00512">
    <property type="entry name" value="HisKA"/>
    <property type="match status" value="1"/>
</dbReference>
<dbReference type="InterPro" id="IPR011622">
    <property type="entry name" value="7TMR_DISM_rcpt_extracell_dom2"/>
</dbReference>
<name>A0A418VXL6_9PROT</name>
<protein>
    <recommendedName>
        <fullName evidence="2">histidine kinase</fullName>
        <ecNumber evidence="2">2.7.13.3</ecNumber>
    </recommendedName>
</protein>
<keyword evidence="6" id="KW-1133">Transmembrane helix</keyword>
<dbReference type="InterPro" id="IPR036890">
    <property type="entry name" value="HATPase_C_sf"/>
</dbReference>
<keyword evidence="3" id="KW-0808">Transferase</keyword>
<dbReference type="InterPro" id="IPR050736">
    <property type="entry name" value="Sensor_HK_Regulatory"/>
</dbReference>
<dbReference type="PANTHER" id="PTHR43711">
    <property type="entry name" value="TWO-COMPONENT HISTIDINE KINASE"/>
    <property type="match status" value="1"/>
</dbReference>
<dbReference type="Pfam" id="PF07696">
    <property type="entry name" value="7TMR-DISMED2"/>
    <property type="match status" value="1"/>
</dbReference>
<accession>A0A418VXL6</accession>
<gene>
    <name evidence="8" type="ORF">D3877_17660</name>
</gene>
<feature type="transmembrane region" description="Helical" evidence="6">
    <location>
        <begin position="281"/>
        <end position="300"/>
    </location>
</feature>
<evidence type="ECO:0000256" key="3">
    <source>
        <dbReference type="ARBA" id="ARBA00022679"/>
    </source>
</evidence>
<evidence type="ECO:0000256" key="2">
    <source>
        <dbReference type="ARBA" id="ARBA00012438"/>
    </source>
</evidence>
<dbReference type="Proteomes" id="UP000283458">
    <property type="component" value="Unassembled WGS sequence"/>
</dbReference>
<dbReference type="AlphaFoldDB" id="A0A418VXL6"/>
<evidence type="ECO:0000256" key="5">
    <source>
        <dbReference type="ARBA" id="ARBA00023012"/>
    </source>
</evidence>
<keyword evidence="5" id="KW-0902">Two-component regulatory system</keyword>
<feature type="transmembrane region" description="Helical" evidence="6">
    <location>
        <begin position="224"/>
        <end position="244"/>
    </location>
</feature>
<evidence type="ECO:0000256" key="1">
    <source>
        <dbReference type="ARBA" id="ARBA00000085"/>
    </source>
</evidence>
<dbReference type="Gene3D" id="2.60.40.2380">
    <property type="match status" value="1"/>
</dbReference>
<dbReference type="Gene3D" id="1.10.287.130">
    <property type="match status" value="1"/>
</dbReference>
<dbReference type="InterPro" id="IPR003661">
    <property type="entry name" value="HisK_dim/P_dom"/>
</dbReference>
<evidence type="ECO:0000256" key="4">
    <source>
        <dbReference type="ARBA" id="ARBA00022777"/>
    </source>
</evidence>
<feature type="transmembrane region" description="Helical" evidence="6">
    <location>
        <begin position="312"/>
        <end position="332"/>
    </location>
</feature>
<dbReference type="Pfam" id="PF07695">
    <property type="entry name" value="7TMR-DISM_7TM"/>
    <property type="match status" value="1"/>
</dbReference>
<keyword evidence="4 8" id="KW-0418">Kinase</keyword>
<feature type="transmembrane region" description="Helical" evidence="6">
    <location>
        <begin position="159"/>
        <end position="181"/>
    </location>
</feature>
<dbReference type="InterPro" id="IPR005467">
    <property type="entry name" value="His_kinase_dom"/>
</dbReference>
<dbReference type="EC" id="2.7.13.3" evidence="2"/>